<organism evidence="7 8">
    <name type="scientific">Dethiobacter alkaliphilus AHT 1</name>
    <dbReference type="NCBI Taxonomy" id="555088"/>
    <lineage>
        <taxon>Bacteria</taxon>
        <taxon>Bacillati</taxon>
        <taxon>Bacillota</taxon>
        <taxon>Dethiobacteria</taxon>
        <taxon>Dethiobacterales</taxon>
        <taxon>Dethiobacteraceae</taxon>
        <taxon>Dethiobacter</taxon>
    </lineage>
</organism>
<dbReference type="PROSITE" id="PS50045">
    <property type="entry name" value="SIGMA54_INTERACT_4"/>
    <property type="match status" value="1"/>
</dbReference>
<feature type="domain" description="Sigma-54 factor interaction" evidence="5">
    <location>
        <begin position="148"/>
        <end position="378"/>
    </location>
</feature>
<dbReference type="Proteomes" id="UP000006443">
    <property type="component" value="Unassembled WGS sequence"/>
</dbReference>
<dbReference type="PANTHER" id="PTHR32071:SF57">
    <property type="entry name" value="C4-DICARBOXYLATE TRANSPORT TRANSCRIPTIONAL REGULATORY PROTEIN DCTD"/>
    <property type="match status" value="1"/>
</dbReference>
<dbReference type="eggNOG" id="COG3829">
    <property type="taxonomic scope" value="Bacteria"/>
</dbReference>
<dbReference type="Pfam" id="PF00989">
    <property type="entry name" value="PAS"/>
    <property type="match status" value="1"/>
</dbReference>
<dbReference type="GO" id="GO:0005524">
    <property type="term" value="F:ATP binding"/>
    <property type="evidence" value="ECO:0007669"/>
    <property type="project" value="UniProtKB-KW"/>
</dbReference>
<keyword evidence="3" id="KW-0805">Transcription regulation</keyword>
<accession>C0GD56</accession>
<dbReference type="PROSITE" id="PS50112">
    <property type="entry name" value="PAS"/>
    <property type="match status" value="1"/>
</dbReference>
<keyword evidence="4" id="KW-0804">Transcription</keyword>
<dbReference type="SUPFAM" id="SSF52540">
    <property type="entry name" value="P-loop containing nucleoside triphosphate hydrolases"/>
    <property type="match status" value="1"/>
</dbReference>
<dbReference type="STRING" id="555088.DealDRAFT_0415"/>
<keyword evidence="8" id="KW-1185">Reference proteome</keyword>
<evidence type="ECO:0000259" key="5">
    <source>
        <dbReference type="PROSITE" id="PS50045"/>
    </source>
</evidence>
<proteinExistence type="predicted"/>
<evidence type="ECO:0000259" key="6">
    <source>
        <dbReference type="PROSITE" id="PS50112"/>
    </source>
</evidence>
<feature type="domain" description="PAS" evidence="6">
    <location>
        <begin position="24"/>
        <end position="59"/>
    </location>
</feature>
<protein>
    <submittedName>
        <fullName evidence="7">PAS modulated sigma54 specific transcriptional regulator, Fis family</fullName>
    </submittedName>
</protein>
<dbReference type="Gene3D" id="3.40.50.300">
    <property type="entry name" value="P-loop containing nucleotide triphosphate hydrolases"/>
    <property type="match status" value="1"/>
</dbReference>
<dbReference type="CDD" id="cd00009">
    <property type="entry name" value="AAA"/>
    <property type="match status" value="1"/>
</dbReference>
<dbReference type="PROSITE" id="PS00675">
    <property type="entry name" value="SIGMA54_INTERACT_1"/>
    <property type="match status" value="1"/>
</dbReference>
<keyword evidence="1" id="KW-0547">Nucleotide-binding</keyword>
<evidence type="ECO:0000256" key="2">
    <source>
        <dbReference type="ARBA" id="ARBA00022840"/>
    </source>
</evidence>
<dbReference type="InterPro" id="IPR002197">
    <property type="entry name" value="HTH_Fis"/>
</dbReference>
<evidence type="ECO:0000256" key="4">
    <source>
        <dbReference type="ARBA" id="ARBA00023163"/>
    </source>
</evidence>
<name>C0GD56_DETAL</name>
<dbReference type="CDD" id="cd00130">
    <property type="entry name" value="PAS"/>
    <property type="match status" value="1"/>
</dbReference>
<evidence type="ECO:0000313" key="7">
    <source>
        <dbReference type="EMBL" id="EEG79141.1"/>
    </source>
</evidence>
<dbReference type="InterPro" id="IPR009057">
    <property type="entry name" value="Homeodomain-like_sf"/>
</dbReference>
<dbReference type="Gene3D" id="1.10.10.60">
    <property type="entry name" value="Homeodomain-like"/>
    <property type="match status" value="1"/>
</dbReference>
<evidence type="ECO:0000256" key="1">
    <source>
        <dbReference type="ARBA" id="ARBA00022741"/>
    </source>
</evidence>
<dbReference type="InterPro" id="IPR027417">
    <property type="entry name" value="P-loop_NTPase"/>
</dbReference>
<comment type="caution">
    <text evidence="7">The sequence shown here is derived from an EMBL/GenBank/DDBJ whole genome shotgun (WGS) entry which is preliminary data.</text>
</comment>
<dbReference type="Pfam" id="PF00158">
    <property type="entry name" value="Sigma54_activat"/>
    <property type="match status" value="1"/>
</dbReference>
<evidence type="ECO:0000313" key="8">
    <source>
        <dbReference type="Proteomes" id="UP000006443"/>
    </source>
</evidence>
<gene>
    <name evidence="7" type="ORF">DealDRAFT_0415</name>
</gene>
<dbReference type="AlphaFoldDB" id="C0GD56"/>
<keyword evidence="2" id="KW-0067">ATP-binding</keyword>
<dbReference type="PROSITE" id="PS00688">
    <property type="entry name" value="SIGMA54_INTERACT_3"/>
    <property type="match status" value="1"/>
</dbReference>
<dbReference type="Pfam" id="PF25601">
    <property type="entry name" value="AAA_lid_14"/>
    <property type="match status" value="1"/>
</dbReference>
<dbReference type="SUPFAM" id="SSF46689">
    <property type="entry name" value="Homeodomain-like"/>
    <property type="match status" value="1"/>
</dbReference>
<dbReference type="SUPFAM" id="SSF55785">
    <property type="entry name" value="PYP-like sensor domain (PAS domain)"/>
    <property type="match status" value="1"/>
</dbReference>
<dbReference type="InterPro" id="IPR025944">
    <property type="entry name" value="Sigma_54_int_dom_CS"/>
</dbReference>
<dbReference type="InterPro" id="IPR025662">
    <property type="entry name" value="Sigma_54_int_dom_ATP-bd_1"/>
</dbReference>
<dbReference type="PANTHER" id="PTHR32071">
    <property type="entry name" value="TRANSCRIPTIONAL REGULATORY PROTEIN"/>
    <property type="match status" value="1"/>
</dbReference>
<dbReference type="Pfam" id="PF02954">
    <property type="entry name" value="HTH_8"/>
    <property type="match status" value="1"/>
</dbReference>
<dbReference type="InterPro" id="IPR000014">
    <property type="entry name" value="PAS"/>
</dbReference>
<dbReference type="InterPro" id="IPR003593">
    <property type="entry name" value="AAA+_ATPase"/>
</dbReference>
<dbReference type="InterPro" id="IPR002078">
    <property type="entry name" value="Sigma_54_int"/>
</dbReference>
<reference evidence="7 8" key="1">
    <citation type="submission" date="2009-02" db="EMBL/GenBank/DDBJ databases">
        <title>Sequencing of the draft genome and assembly of Dethiobacter alkaliphilus AHT 1.</title>
        <authorList>
            <consortium name="US DOE Joint Genome Institute (JGI-PGF)"/>
            <person name="Lucas S."/>
            <person name="Copeland A."/>
            <person name="Lapidus A."/>
            <person name="Glavina del Rio T."/>
            <person name="Dalin E."/>
            <person name="Tice H."/>
            <person name="Bruce D."/>
            <person name="Goodwin L."/>
            <person name="Pitluck S."/>
            <person name="Larimer F."/>
            <person name="Land M.L."/>
            <person name="Hauser L."/>
            <person name="Muyzer G."/>
        </authorList>
    </citation>
    <scope>NUCLEOTIDE SEQUENCE [LARGE SCALE GENOMIC DNA]</scope>
    <source>
        <strain evidence="7 8">AHT 1</strain>
    </source>
</reference>
<dbReference type="GO" id="GO:0006355">
    <property type="term" value="P:regulation of DNA-templated transcription"/>
    <property type="evidence" value="ECO:0007669"/>
    <property type="project" value="InterPro"/>
</dbReference>
<dbReference type="PRINTS" id="PR01590">
    <property type="entry name" value="HTHFIS"/>
</dbReference>
<dbReference type="RefSeq" id="WP_008514378.1">
    <property type="nucleotide sequence ID" value="NZ_ACJM01000001.1"/>
</dbReference>
<dbReference type="GO" id="GO:0043565">
    <property type="term" value="F:sequence-specific DNA binding"/>
    <property type="evidence" value="ECO:0007669"/>
    <property type="project" value="InterPro"/>
</dbReference>
<evidence type="ECO:0000256" key="3">
    <source>
        <dbReference type="ARBA" id="ARBA00023015"/>
    </source>
</evidence>
<dbReference type="EMBL" id="ACJM01000001">
    <property type="protein sequence ID" value="EEG79141.1"/>
    <property type="molecule type" value="Genomic_DNA"/>
</dbReference>
<dbReference type="InterPro" id="IPR058031">
    <property type="entry name" value="AAA_lid_NorR"/>
</dbReference>
<sequence length="454" mass="51439">MLADMDIEIYELLEKAFDEFKGALVVDRNSRIVLLTRGYAEILGVDRKEAIGKPVTEVIPHSRMSEVLKSGEPEIAQVWEVKGETAIISRVPIKRGEEVIGVVAFSVFRGMDEVRDFLGRLRYLDAELNYYRSEVEKLRGARFSLENILGISPAINRVKEQLACIAKNDSTLLLTGETGTGKELFAHALHLSSKRRFGHLIKVNCAAIPDELLESELFGYEEGAFTGARKGGKPGKFELANRGTLFLDEIGEMPARLQAKLLRVLQDGEIERIGGTEPLQVDVRIVAATNKNLAELVRHRQFREDLYYRLNVIELHIPPLRERMEDIPCLVVHFIRELNHRLGVKVKGITPEVEEVFQSYHWPGNVRELYNVLERTMNVIQRDVIGLADINWFLPRVLSSSGRQTSRSSNTLRNLEAKIIHRVLESCNGNKSRAAEILGIHRSTIYNKLKRNNG</sequence>
<dbReference type="Gene3D" id="1.10.8.60">
    <property type="match status" value="1"/>
</dbReference>
<dbReference type="InterPro" id="IPR035965">
    <property type="entry name" value="PAS-like_dom_sf"/>
</dbReference>
<dbReference type="SMART" id="SM00382">
    <property type="entry name" value="AAA"/>
    <property type="match status" value="1"/>
</dbReference>
<dbReference type="Gene3D" id="3.30.450.20">
    <property type="entry name" value="PAS domain"/>
    <property type="match status" value="1"/>
</dbReference>
<dbReference type="FunFam" id="3.40.50.300:FF:000006">
    <property type="entry name" value="DNA-binding transcriptional regulator NtrC"/>
    <property type="match status" value="1"/>
</dbReference>
<dbReference type="InterPro" id="IPR013767">
    <property type="entry name" value="PAS_fold"/>
</dbReference>